<sequence length="204" mass="22865">MNIGKKILSAFVEVSDKEKESSEPPAAVQNTSTPVSNGTNPASTGKFQQHFDKLFAEANIPGPDYFEFSKMVDVMSVIPDEKARYAAAFAGLTVQGLDKQKLLSTANEYIRLLEADATAFRSTIDQAVQEKIQAKQAEVKEKAARIQQLSQEITELQNRIVELDAAIKENEEKIYHSTEGYAAESEERKRRIQVDMEKIEQHIE</sequence>
<evidence type="ECO:0000313" key="4">
    <source>
        <dbReference type="Proteomes" id="UP000077177"/>
    </source>
</evidence>
<protein>
    <submittedName>
        <fullName evidence="3">Uncharacterized protein</fullName>
    </submittedName>
</protein>
<organism evidence="3 4">
    <name type="scientific">Flavisolibacter tropicus</name>
    <dbReference type="NCBI Taxonomy" id="1492898"/>
    <lineage>
        <taxon>Bacteria</taxon>
        <taxon>Pseudomonadati</taxon>
        <taxon>Bacteroidota</taxon>
        <taxon>Chitinophagia</taxon>
        <taxon>Chitinophagales</taxon>
        <taxon>Chitinophagaceae</taxon>
        <taxon>Flavisolibacter</taxon>
    </lineage>
</organism>
<gene>
    <name evidence="3" type="ORF">SY85_07620</name>
</gene>
<dbReference type="AlphaFoldDB" id="A0A172TTQ3"/>
<dbReference type="OrthoDB" id="1160770at2"/>
<dbReference type="KEGG" id="fla:SY85_07620"/>
<evidence type="ECO:0000256" key="2">
    <source>
        <dbReference type="SAM" id="MobiDB-lite"/>
    </source>
</evidence>
<evidence type="ECO:0000256" key="1">
    <source>
        <dbReference type="SAM" id="Coils"/>
    </source>
</evidence>
<accession>A0A172TTQ3</accession>
<dbReference type="EMBL" id="CP011390">
    <property type="protein sequence ID" value="ANE50382.1"/>
    <property type="molecule type" value="Genomic_DNA"/>
</dbReference>
<name>A0A172TTQ3_9BACT</name>
<keyword evidence="1" id="KW-0175">Coiled coil</keyword>
<dbReference type="Gene3D" id="1.20.5.340">
    <property type="match status" value="1"/>
</dbReference>
<feature type="region of interest" description="Disordered" evidence="2">
    <location>
        <begin position="16"/>
        <end position="43"/>
    </location>
</feature>
<dbReference type="RefSeq" id="WP_066403128.1">
    <property type="nucleotide sequence ID" value="NZ_CP011390.1"/>
</dbReference>
<reference evidence="3 4" key="2">
    <citation type="journal article" date="2016" name="Int. J. Syst. Evol. Microbiol.">
        <title>Flavisolibacter tropicus sp. nov., isolated from tropical soil.</title>
        <authorList>
            <person name="Lee J.J."/>
            <person name="Kang M.S."/>
            <person name="Kim G.S."/>
            <person name="Lee C.S."/>
            <person name="Lim S."/>
            <person name="Lee J."/>
            <person name="Roh S.H."/>
            <person name="Kang H."/>
            <person name="Ha J.M."/>
            <person name="Bae S."/>
            <person name="Jung H.Y."/>
            <person name="Kim M.K."/>
        </authorList>
    </citation>
    <scope>NUCLEOTIDE SEQUENCE [LARGE SCALE GENOMIC DNA]</scope>
    <source>
        <strain evidence="3 4">LCS9</strain>
    </source>
</reference>
<feature type="coiled-coil region" evidence="1">
    <location>
        <begin position="132"/>
        <end position="202"/>
    </location>
</feature>
<feature type="compositionally biased region" description="Polar residues" evidence="2">
    <location>
        <begin position="28"/>
        <end position="43"/>
    </location>
</feature>
<proteinExistence type="predicted"/>
<reference evidence="4" key="1">
    <citation type="submission" date="2015-01" db="EMBL/GenBank/DDBJ databases">
        <title>Flavisolibacter sp./LCS9/ whole genome sequencing.</title>
        <authorList>
            <person name="Kim M.K."/>
            <person name="Srinivasan S."/>
            <person name="Lee J.-J."/>
        </authorList>
    </citation>
    <scope>NUCLEOTIDE SEQUENCE [LARGE SCALE GENOMIC DNA]</scope>
    <source>
        <strain evidence="4">LCS9</strain>
    </source>
</reference>
<keyword evidence="4" id="KW-1185">Reference proteome</keyword>
<evidence type="ECO:0000313" key="3">
    <source>
        <dbReference type="EMBL" id="ANE50382.1"/>
    </source>
</evidence>
<dbReference type="Proteomes" id="UP000077177">
    <property type="component" value="Chromosome"/>
</dbReference>